<keyword evidence="3" id="KW-1185">Reference proteome</keyword>
<proteinExistence type="predicted"/>
<sequence length="46" mass="5268">MKIKKIARALIGANLLLLFSFTFLPVLLFNPDLESFQAILNYINKD</sequence>
<keyword evidence="1" id="KW-1133">Transmembrane helix</keyword>
<keyword evidence="1" id="KW-0472">Membrane</keyword>
<dbReference type="Proteomes" id="UP001597218">
    <property type="component" value="Unassembled WGS sequence"/>
</dbReference>
<accession>A0ABW4SHS8</accession>
<dbReference type="EMBL" id="JBHUGI010000027">
    <property type="protein sequence ID" value="MFD1928420.1"/>
    <property type="molecule type" value="Genomic_DNA"/>
</dbReference>
<gene>
    <name evidence="2" type="ORF">ACFSFY_10190</name>
</gene>
<evidence type="ECO:0000256" key="1">
    <source>
        <dbReference type="SAM" id="Phobius"/>
    </source>
</evidence>
<feature type="transmembrane region" description="Helical" evidence="1">
    <location>
        <begin position="7"/>
        <end position="28"/>
    </location>
</feature>
<dbReference type="RefSeq" id="WP_381537770.1">
    <property type="nucleotide sequence ID" value="NZ_JBHUGI010000027.1"/>
</dbReference>
<name>A0ABW4SHS8_9BACL</name>
<comment type="caution">
    <text evidence="2">The sequence shown here is derived from an EMBL/GenBank/DDBJ whole genome shotgun (WGS) entry which is preliminary data.</text>
</comment>
<keyword evidence="1" id="KW-0812">Transmembrane</keyword>
<evidence type="ECO:0000313" key="3">
    <source>
        <dbReference type="Proteomes" id="UP001597218"/>
    </source>
</evidence>
<reference evidence="3" key="1">
    <citation type="journal article" date="2019" name="Int. J. Syst. Evol. Microbiol.">
        <title>The Global Catalogue of Microorganisms (GCM) 10K type strain sequencing project: providing services to taxonomists for standard genome sequencing and annotation.</title>
        <authorList>
            <consortium name="The Broad Institute Genomics Platform"/>
            <consortium name="The Broad Institute Genome Sequencing Center for Infectious Disease"/>
            <person name="Wu L."/>
            <person name="Ma J."/>
        </authorList>
    </citation>
    <scope>NUCLEOTIDE SEQUENCE [LARGE SCALE GENOMIC DNA]</scope>
    <source>
        <strain evidence="3">CGMCC 4.7177</strain>
    </source>
</reference>
<organism evidence="2 3">
    <name type="scientific">Sporosarcina siberiensis</name>
    <dbReference type="NCBI Taxonomy" id="1365606"/>
    <lineage>
        <taxon>Bacteria</taxon>
        <taxon>Bacillati</taxon>
        <taxon>Bacillota</taxon>
        <taxon>Bacilli</taxon>
        <taxon>Bacillales</taxon>
        <taxon>Caryophanaceae</taxon>
        <taxon>Sporosarcina</taxon>
    </lineage>
</organism>
<evidence type="ECO:0000313" key="2">
    <source>
        <dbReference type="EMBL" id="MFD1928420.1"/>
    </source>
</evidence>
<protein>
    <submittedName>
        <fullName evidence="2">Uncharacterized protein</fullName>
    </submittedName>
</protein>